<dbReference type="Gene3D" id="2.20.25.240">
    <property type="match status" value="1"/>
</dbReference>
<reference evidence="5 6" key="1">
    <citation type="submission" date="2023-11" db="EMBL/GenBank/DDBJ databases">
        <authorList>
            <person name="Okamura Y."/>
        </authorList>
    </citation>
    <scope>NUCLEOTIDE SEQUENCE [LARGE SCALE GENOMIC DNA]</scope>
</reference>
<keyword evidence="2" id="KW-0863">Zinc-finger</keyword>
<dbReference type="GO" id="GO:0008270">
    <property type="term" value="F:zinc ion binding"/>
    <property type="evidence" value="ECO:0007669"/>
    <property type="project" value="UniProtKB-KW"/>
</dbReference>
<dbReference type="AlphaFoldDB" id="A0AAV1J602"/>
<dbReference type="EMBL" id="CAVLEF010000005">
    <property type="protein sequence ID" value="CAK1543881.1"/>
    <property type="molecule type" value="Genomic_DNA"/>
</dbReference>
<keyword evidence="6" id="KW-1185">Reference proteome</keyword>
<keyword evidence="1" id="KW-0479">Metal-binding</keyword>
<keyword evidence="3" id="KW-0862">Zinc</keyword>
<dbReference type="Proteomes" id="UP001497472">
    <property type="component" value="Unassembled WGS sequence"/>
</dbReference>
<feature type="domain" description="FLYWCH-type" evidence="4">
    <location>
        <begin position="78"/>
        <end position="137"/>
    </location>
</feature>
<evidence type="ECO:0000313" key="6">
    <source>
        <dbReference type="Proteomes" id="UP001497472"/>
    </source>
</evidence>
<evidence type="ECO:0000256" key="2">
    <source>
        <dbReference type="ARBA" id="ARBA00022771"/>
    </source>
</evidence>
<dbReference type="InterPro" id="IPR007588">
    <property type="entry name" value="Znf_FLYWCH"/>
</dbReference>
<evidence type="ECO:0000256" key="1">
    <source>
        <dbReference type="ARBA" id="ARBA00022723"/>
    </source>
</evidence>
<comment type="caution">
    <text evidence="5">The sequence shown here is derived from an EMBL/GenBank/DDBJ whole genome shotgun (WGS) entry which is preliminary data.</text>
</comment>
<organism evidence="5 6">
    <name type="scientific">Leptosia nina</name>
    <dbReference type="NCBI Taxonomy" id="320188"/>
    <lineage>
        <taxon>Eukaryota</taxon>
        <taxon>Metazoa</taxon>
        <taxon>Ecdysozoa</taxon>
        <taxon>Arthropoda</taxon>
        <taxon>Hexapoda</taxon>
        <taxon>Insecta</taxon>
        <taxon>Pterygota</taxon>
        <taxon>Neoptera</taxon>
        <taxon>Endopterygota</taxon>
        <taxon>Lepidoptera</taxon>
        <taxon>Glossata</taxon>
        <taxon>Ditrysia</taxon>
        <taxon>Papilionoidea</taxon>
        <taxon>Pieridae</taxon>
        <taxon>Pierinae</taxon>
        <taxon>Leptosia</taxon>
    </lineage>
</organism>
<name>A0AAV1J602_9NEOP</name>
<accession>A0AAV1J602</accession>
<gene>
    <name evidence="5" type="ORF">LNINA_LOCUS3671</name>
</gene>
<evidence type="ECO:0000256" key="3">
    <source>
        <dbReference type="ARBA" id="ARBA00022833"/>
    </source>
</evidence>
<sequence length="137" mass="15556">MIGFIVGKSKKGTPVIEIGKYRFRKASGCRPPMTRPNLQNDEAWASTDRMGWLSLSYVERQSGKVESTMDLWKVAAFSLSRFGKPVIEYGGERFYKNSGSRGVKLLWRCVKARSRACRATLHTVSNRICRVSNEHSH</sequence>
<evidence type="ECO:0000313" key="5">
    <source>
        <dbReference type="EMBL" id="CAK1543881.1"/>
    </source>
</evidence>
<proteinExistence type="predicted"/>
<protein>
    <recommendedName>
        <fullName evidence="4">FLYWCH-type domain-containing protein</fullName>
    </recommendedName>
</protein>
<evidence type="ECO:0000259" key="4">
    <source>
        <dbReference type="Pfam" id="PF04500"/>
    </source>
</evidence>
<dbReference type="Pfam" id="PF04500">
    <property type="entry name" value="FLYWCH"/>
    <property type="match status" value="1"/>
</dbReference>